<dbReference type="HOGENOM" id="CLU_1657066_0_0_6"/>
<dbReference type="EMBL" id="APPI01000010">
    <property type="protein sequence ID" value="ENV14233.1"/>
    <property type="molecule type" value="Genomic_DNA"/>
</dbReference>
<gene>
    <name evidence="1" type="ORF">F965_00476</name>
</gene>
<accession>N8Y3L5</accession>
<keyword evidence="2" id="KW-1185">Reference proteome</keyword>
<proteinExistence type="predicted"/>
<dbReference type="AlphaFoldDB" id="N8Y3L5"/>
<evidence type="ECO:0000313" key="2">
    <source>
        <dbReference type="Proteomes" id="UP000018438"/>
    </source>
</evidence>
<name>N8Y3L5_9GAMM</name>
<dbReference type="Proteomes" id="UP000018438">
    <property type="component" value="Unassembled WGS sequence"/>
</dbReference>
<evidence type="ECO:0000313" key="1">
    <source>
        <dbReference type="EMBL" id="ENV14233.1"/>
    </source>
</evidence>
<sequence length="159" mass="18229">MARSKRIHNQKIKYSKEDPLTLTGSYEHLSVMFDISVYSRHCQNEYGIKIDTKQHNGHVDTISAVLEDFKKEPSYLREILPSLNKVLDLAHFLAENNYEYMLSERTVHGVKSSYTHRSTLKELTGDERILKVIANVDQSDMLSGGIKSSFVSFVIDYIA</sequence>
<protein>
    <submittedName>
        <fullName evidence="1">Uncharacterized protein</fullName>
    </submittedName>
</protein>
<organism evidence="1 2">
    <name type="scientific">Acinetobacter schindleri NIPH 900</name>
    <dbReference type="NCBI Taxonomy" id="1217675"/>
    <lineage>
        <taxon>Bacteria</taxon>
        <taxon>Pseudomonadati</taxon>
        <taxon>Pseudomonadota</taxon>
        <taxon>Gammaproteobacteria</taxon>
        <taxon>Moraxellales</taxon>
        <taxon>Moraxellaceae</taxon>
        <taxon>Acinetobacter</taxon>
    </lineage>
</organism>
<reference evidence="1 2" key="1">
    <citation type="submission" date="2013-02" db="EMBL/GenBank/DDBJ databases">
        <title>The Genome Sequence of Acinetobacter schindleri NIPH 900.</title>
        <authorList>
            <consortium name="The Broad Institute Genome Sequencing Platform"/>
            <consortium name="The Broad Institute Genome Sequencing Center for Infectious Disease"/>
            <person name="Cerqueira G."/>
            <person name="Feldgarden M."/>
            <person name="Courvalin P."/>
            <person name="Perichon B."/>
            <person name="Grillot-Courvalin C."/>
            <person name="Clermont D."/>
            <person name="Rocha E."/>
            <person name="Yoon E.-J."/>
            <person name="Nemec A."/>
            <person name="Walker B."/>
            <person name="Young S.K."/>
            <person name="Zeng Q."/>
            <person name="Gargeya S."/>
            <person name="Fitzgerald M."/>
            <person name="Haas B."/>
            <person name="Abouelleil A."/>
            <person name="Alvarado L."/>
            <person name="Arachchi H.M."/>
            <person name="Berlin A.M."/>
            <person name="Chapman S.B."/>
            <person name="Dewar J."/>
            <person name="Goldberg J."/>
            <person name="Griggs A."/>
            <person name="Gujja S."/>
            <person name="Hansen M."/>
            <person name="Howarth C."/>
            <person name="Imamovic A."/>
            <person name="Larimer J."/>
            <person name="McCowan C."/>
            <person name="Murphy C."/>
            <person name="Neiman D."/>
            <person name="Pearson M."/>
            <person name="Priest M."/>
            <person name="Roberts A."/>
            <person name="Saif S."/>
            <person name="Shea T."/>
            <person name="Sisk P."/>
            <person name="Sykes S."/>
            <person name="Wortman J."/>
            <person name="Nusbaum C."/>
            <person name="Birren B."/>
        </authorList>
    </citation>
    <scope>NUCLEOTIDE SEQUENCE [LARGE SCALE GENOMIC DNA]</scope>
    <source>
        <strain evidence="1 2">NIPH 900</strain>
    </source>
</reference>
<dbReference type="RefSeq" id="WP_004812446.1">
    <property type="nucleotide sequence ID" value="NZ_KB849450.1"/>
</dbReference>
<dbReference type="PATRIC" id="fig|1217675.3.peg.458"/>
<comment type="caution">
    <text evidence="1">The sequence shown here is derived from an EMBL/GenBank/DDBJ whole genome shotgun (WGS) entry which is preliminary data.</text>
</comment>